<evidence type="ECO:0000313" key="2">
    <source>
        <dbReference type="EMBL" id="GKT40686.1"/>
    </source>
</evidence>
<evidence type="ECO:0000313" key="3">
    <source>
        <dbReference type="Proteomes" id="UP001055115"/>
    </source>
</evidence>
<accession>A0AA37P4A6</accession>
<reference evidence="2 3" key="1">
    <citation type="submission" date="2022-03" db="EMBL/GenBank/DDBJ databases">
        <title>Genome data of Colletotrichum spp.</title>
        <authorList>
            <person name="Utami Y.D."/>
            <person name="Hiruma K."/>
        </authorList>
    </citation>
    <scope>NUCLEOTIDE SEQUENCE [LARGE SCALE GENOMIC DNA]</scope>
    <source>
        <strain evidence="2 3">MAFF 239500</strain>
    </source>
</reference>
<organism evidence="2 3">
    <name type="scientific">Colletotrichum spaethianum</name>
    <dbReference type="NCBI Taxonomy" id="700344"/>
    <lineage>
        <taxon>Eukaryota</taxon>
        <taxon>Fungi</taxon>
        <taxon>Dikarya</taxon>
        <taxon>Ascomycota</taxon>
        <taxon>Pezizomycotina</taxon>
        <taxon>Sordariomycetes</taxon>
        <taxon>Hypocreomycetidae</taxon>
        <taxon>Glomerellales</taxon>
        <taxon>Glomerellaceae</taxon>
        <taxon>Colletotrichum</taxon>
        <taxon>Colletotrichum spaethianum species complex</taxon>
    </lineage>
</organism>
<proteinExistence type="predicted"/>
<dbReference type="GeneID" id="73321669"/>
<sequence>MSGDSLSSFFFFRNIYYPVEGLTRGVELFIRADIAVLSLSMVIWGAVSIFDLYRTGLSNFEPVQGVAWFLVGSVVVGPGAALHGLWTWREHLMAKKTFGHVSKA</sequence>
<protein>
    <submittedName>
        <fullName evidence="2">Uncharacterized protein</fullName>
    </submittedName>
</protein>
<keyword evidence="3" id="KW-1185">Reference proteome</keyword>
<dbReference type="AlphaFoldDB" id="A0AA37P4A6"/>
<gene>
    <name evidence="2" type="ORF">ColSpa_00867</name>
</gene>
<dbReference type="EMBL" id="BQXU01000001">
    <property type="protein sequence ID" value="GKT40686.1"/>
    <property type="molecule type" value="Genomic_DNA"/>
</dbReference>
<feature type="transmembrane region" description="Helical" evidence="1">
    <location>
        <begin position="65"/>
        <end position="86"/>
    </location>
</feature>
<name>A0AA37P4A6_9PEZI</name>
<keyword evidence="1" id="KW-0472">Membrane</keyword>
<evidence type="ECO:0000256" key="1">
    <source>
        <dbReference type="SAM" id="Phobius"/>
    </source>
</evidence>
<dbReference type="RefSeq" id="XP_049123036.1">
    <property type="nucleotide sequence ID" value="XM_049267079.1"/>
</dbReference>
<comment type="caution">
    <text evidence="2">The sequence shown here is derived from an EMBL/GenBank/DDBJ whole genome shotgun (WGS) entry which is preliminary data.</text>
</comment>
<keyword evidence="1" id="KW-0812">Transmembrane</keyword>
<keyword evidence="1" id="KW-1133">Transmembrane helix</keyword>
<feature type="transmembrane region" description="Helical" evidence="1">
    <location>
        <begin position="34"/>
        <end position="53"/>
    </location>
</feature>
<dbReference type="Proteomes" id="UP001055115">
    <property type="component" value="Unassembled WGS sequence"/>
</dbReference>